<accession>A0A538UC23</accession>
<dbReference type="Pfam" id="PF11950">
    <property type="entry name" value="DUF3467"/>
    <property type="match status" value="1"/>
</dbReference>
<organism evidence="2 3">
    <name type="scientific">Eiseniibacteriota bacterium</name>
    <dbReference type="NCBI Taxonomy" id="2212470"/>
    <lineage>
        <taxon>Bacteria</taxon>
        <taxon>Candidatus Eiseniibacteriota</taxon>
    </lineage>
</organism>
<evidence type="ECO:0000313" key="3">
    <source>
        <dbReference type="Proteomes" id="UP000319836"/>
    </source>
</evidence>
<reference evidence="2 3" key="1">
    <citation type="journal article" date="2019" name="Nat. Microbiol.">
        <title>Mediterranean grassland soil C-N compound turnover is dependent on rainfall and depth, and is mediated by genomically divergent microorganisms.</title>
        <authorList>
            <person name="Diamond S."/>
            <person name="Andeer P.F."/>
            <person name="Li Z."/>
            <person name="Crits-Christoph A."/>
            <person name="Burstein D."/>
            <person name="Anantharaman K."/>
            <person name="Lane K.R."/>
            <person name="Thomas B.C."/>
            <person name="Pan C."/>
            <person name="Northen T.R."/>
            <person name="Banfield J.F."/>
        </authorList>
    </citation>
    <scope>NUCLEOTIDE SEQUENCE [LARGE SCALE GENOMIC DNA]</scope>
    <source>
        <strain evidence="2">WS_10</strain>
    </source>
</reference>
<dbReference type="InterPro" id="IPR021857">
    <property type="entry name" value="DUF3467"/>
</dbReference>
<evidence type="ECO:0000256" key="1">
    <source>
        <dbReference type="SAM" id="MobiDB-lite"/>
    </source>
</evidence>
<feature type="compositionally biased region" description="Basic and acidic residues" evidence="1">
    <location>
        <begin position="86"/>
        <end position="100"/>
    </location>
</feature>
<sequence length="100" mass="11092">MEKPQNSIEIELGEREAEGIYSNLVFIAHSASEVILDFARALPGLPKAKVYARVIITPQHAKSLLFALEQNLKTYENQFGPIKLPGDPKGDPKKELGFKS</sequence>
<dbReference type="AlphaFoldDB" id="A0A538UC23"/>
<dbReference type="Proteomes" id="UP000319836">
    <property type="component" value="Unassembled WGS sequence"/>
</dbReference>
<evidence type="ECO:0000313" key="2">
    <source>
        <dbReference type="EMBL" id="TMQ73443.1"/>
    </source>
</evidence>
<comment type="caution">
    <text evidence="2">The sequence shown here is derived from an EMBL/GenBank/DDBJ whole genome shotgun (WGS) entry which is preliminary data.</text>
</comment>
<feature type="region of interest" description="Disordered" evidence="1">
    <location>
        <begin position="79"/>
        <end position="100"/>
    </location>
</feature>
<dbReference type="EMBL" id="VBPA01000004">
    <property type="protein sequence ID" value="TMQ73443.1"/>
    <property type="molecule type" value="Genomic_DNA"/>
</dbReference>
<protein>
    <submittedName>
        <fullName evidence="2">DUF3467 domain-containing protein</fullName>
    </submittedName>
</protein>
<name>A0A538UC23_UNCEI</name>
<gene>
    <name evidence="2" type="ORF">E6K80_00120</name>
</gene>
<proteinExistence type="predicted"/>